<proteinExistence type="predicted"/>
<dbReference type="AlphaFoldDB" id="A0A0D0BCF6"/>
<evidence type="ECO:0000313" key="2">
    <source>
        <dbReference type="Proteomes" id="UP000054485"/>
    </source>
</evidence>
<accession>A0A0D0BCF6</accession>
<dbReference type="OrthoDB" id="2647039at2759"/>
<reference evidence="2" key="2">
    <citation type="submission" date="2015-01" db="EMBL/GenBank/DDBJ databases">
        <title>Evolutionary Origins and Diversification of the Mycorrhizal Mutualists.</title>
        <authorList>
            <consortium name="DOE Joint Genome Institute"/>
            <consortium name="Mycorrhizal Genomics Consortium"/>
            <person name="Kohler A."/>
            <person name="Kuo A."/>
            <person name="Nagy L.G."/>
            <person name="Floudas D."/>
            <person name="Copeland A."/>
            <person name="Barry K.W."/>
            <person name="Cichocki N."/>
            <person name="Veneault-Fourrey C."/>
            <person name="LaButti K."/>
            <person name="Lindquist E.A."/>
            <person name="Lipzen A."/>
            <person name="Lundell T."/>
            <person name="Morin E."/>
            <person name="Murat C."/>
            <person name="Riley R."/>
            <person name="Ohm R."/>
            <person name="Sun H."/>
            <person name="Tunlid A."/>
            <person name="Henrissat B."/>
            <person name="Grigoriev I.V."/>
            <person name="Hibbett D.S."/>
            <person name="Martin F."/>
        </authorList>
    </citation>
    <scope>NUCLEOTIDE SEQUENCE [LARGE SCALE GENOMIC DNA]</scope>
    <source>
        <strain evidence="2">UH-Slu-Lm8-n1</strain>
    </source>
</reference>
<dbReference type="HOGENOM" id="CLU_1620172_0_0_1"/>
<dbReference type="Proteomes" id="UP000054485">
    <property type="component" value="Unassembled WGS sequence"/>
</dbReference>
<name>A0A0D0BCF6_9AGAM</name>
<protein>
    <recommendedName>
        <fullName evidence="3">C2H2-type domain-containing protein</fullName>
    </recommendedName>
</protein>
<keyword evidence="2" id="KW-1185">Reference proteome</keyword>
<gene>
    <name evidence="1" type="ORF">CY34DRAFT_803181</name>
</gene>
<sequence length="164" mass="18222">MDLQVFGGLQTIADNRLDTILPSSTPSQEYGPGSVGIVNAVEDPPVGQLSPDMIFAGSISHVVSPFQSFVDVHVTERQSTSSSSAKRYAHLCLPIVPGDQERVKCTWPGCMSVLKKDGHTRHVENIHLRKVKAICPRCEREFTRTYAKTKHELTCPRAHSKRKR</sequence>
<dbReference type="InParanoid" id="A0A0D0BCF6"/>
<reference evidence="1 2" key="1">
    <citation type="submission" date="2014-04" db="EMBL/GenBank/DDBJ databases">
        <authorList>
            <consortium name="DOE Joint Genome Institute"/>
            <person name="Kuo A."/>
            <person name="Ruytinx J."/>
            <person name="Rineau F."/>
            <person name="Colpaert J."/>
            <person name="Kohler A."/>
            <person name="Nagy L.G."/>
            <person name="Floudas D."/>
            <person name="Copeland A."/>
            <person name="Barry K.W."/>
            <person name="Cichocki N."/>
            <person name="Veneault-Fourrey C."/>
            <person name="LaButti K."/>
            <person name="Lindquist E.A."/>
            <person name="Lipzen A."/>
            <person name="Lundell T."/>
            <person name="Morin E."/>
            <person name="Murat C."/>
            <person name="Sun H."/>
            <person name="Tunlid A."/>
            <person name="Henrissat B."/>
            <person name="Grigoriev I.V."/>
            <person name="Hibbett D.S."/>
            <person name="Martin F."/>
            <person name="Nordberg H.P."/>
            <person name="Cantor M.N."/>
            <person name="Hua S.X."/>
        </authorList>
    </citation>
    <scope>NUCLEOTIDE SEQUENCE [LARGE SCALE GENOMIC DNA]</scope>
    <source>
        <strain evidence="1 2">UH-Slu-Lm8-n1</strain>
    </source>
</reference>
<evidence type="ECO:0008006" key="3">
    <source>
        <dbReference type="Google" id="ProtNLM"/>
    </source>
</evidence>
<evidence type="ECO:0000313" key="1">
    <source>
        <dbReference type="EMBL" id="KIK43952.1"/>
    </source>
</evidence>
<organism evidence="1 2">
    <name type="scientific">Suillus luteus UH-Slu-Lm8-n1</name>
    <dbReference type="NCBI Taxonomy" id="930992"/>
    <lineage>
        <taxon>Eukaryota</taxon>
        <taxon>Fungi</taxon>
        <taxon>Dikarya</taxon>
        <taxon>Basidiomycota</taxon>
        <taxon>Agaricomycotina</taxon>
        <taxon>Agaricomycetes</taxon>
        <taxon>Agaricomycetidae</taxon>
        <taxon>Boletales</taxon>
        <taxon>Suillineae</taxon>
        <taxon>Suillaceae</taxon>
        <taxon>Suillus</taxon>
    </lineage>
</organism>
<dbReference type="EMBL" id="KN835200">
    <property type="protein sequence ID" value="KIK43952.1"/>
    <property type="molecule type" value="Genomic_DNA"/>
</dbReference>